<dbReference type="Proteomes" id="UP000229740">
    <property type="component" value="Unassembled WGS sequence"/>
</dbReference>
<evidence type="ECO:0000313" key="2">
    <source>
        <dbReference type="EMBL" id="PID58565.1"/>
    </source>
</evidence>
<name>A0A2G6E923_9BACT</name>
<evidence type="ECO:0000313" key="3">
    <source>
        <dbReference type="Proteomes" id="UP000229740"/>
    </source>
</evidence>
<protein>
    <recommendedName>
        <fullName evidence="4">Bacterial spore germination immunoglobulin-like domain-containing protein</fullName>
    </recommendedName>
</protein>
<feature type="chain" id="PRO_5013586396" description="Bacterial spore germination immunoglobulin-like domain-containing protein" evidence="1">
    <location>
        <begin position="24"/>
        <end position="135"/>
    </location>
</feature>
<comment type="caution">
    <text evidence="2">The sequence shown here is derived from an EMBL/GenBank/DDBJ whole genome shotgun (WGS) entry which is preliminary data.</text>
</comment>
<keyword evidence="1" id="KW-0732">Signal</keyword>
<dbReference type="EMBL" id="PDPS01000022">
    <property type="protein sequence ID" value="PID58565.1"/>
    <property type="molecule type" value="Genomic_DNA"/>
</dbReference>
<reference evidence="2 3" key="1">
    <citation type="submission" date="2017-10" db="EMBL/GenBank/DDBJ databases">
        <title>Novel microbial diversity and functional potential in the marine mammal oral microbiome.</title>
        <authorList>
            <person name="Dudek N.K."/>
            <person name="Sun C.L."/>
            <person name="Burstein D."/>
            <person name="Kantor R.S."/>
            <person name="Aliaga Goltsman D.S."/>
            <person name="Bik E.M."/>
            <person name="Thomas B.C."/>
            <person name="Banfield J.F."/>
            <person name="Relman D.A."/>
        </authorList>
    </citation>
    <scope>NUCLEOTIDE SEQUENCE [LARGE SCALE GENOMIC DNA]</scope>
    <source>
        <strain evidence="2">DOLZORAL124_49_17</strain>
    </source>
</reference>
<proteinExistence type="predicted"/>
<dbReference type="AlphaFoldDB" id="A0A2G6E923"/>
<evidence type="ECO:0000256" key="1">
    <source>
        <dbReference type="SAM" id="SignalP"/>
    </source>
</evidence>
<organism evidence="2 3">
    <name type="scientific">candidate division KSB3 bacterium</name>
    <dbReference type="NCBI Taxonomy" id="2044937"/>
    <lineage>
        <taxon>Bacteria</taxon>
        <taxon>candidate division KSB3</taxon>
    </lineage>
</organism>
<feature type="signal peptide" evidence="1">
    <location>
        <begin position="1"/>
        <end position="23"/>
    </location>
</feature>
<sequence length="135" mass="14301">MRNTQTIYILLLALTALVLSSCGGGGGPTGPSNPPQLTGYLVENEQEVRPGSTTIVVRIDYIDMSRTMQDGVAYITYSEGTYTSTISNAAAASGTMLISFDLSPLVKPGELLVEVWVQNGNGESSNTIQILLNVT</sequence>
<evidence type="ECO:0008006" key="4">
    <source>
        <dbReference type="Google" id="ProtNLM"/>
    </source>
</evidence>
<dbReference type="PROSITE" id="PS51257">
    <property type="entry name" value="PROKAR_LIPOPROTEIN"/>
    <property type="match status" value="1"/>
</dbReference>
<accession>A0A2G6E923</accession>
<gene>
    <name evidence="2" type="ORF">CSB45_03205</name>
</gene>